<dbReference type="CDD" id="cd07381">
    <property type="entry name" value="MPP_CapA"/>
    <property type="match status" value="1"/>
</dbReference>
<proteinExistence type="inferred from homology"/>
<dbReference type="Gene3D" id="3.60.21.10">
    <property type="match status" value="1"/>
</dbReference>
<evidence type="ECO:0000259" key="3">
    <source>
        <dbReference type="SMART" id="SM00854"/>
    </source>
</evidence>
<protein>
    <submittedName>
        <fullName evidence="4">CapA family protein</fullName>
    </submittedName>
</protein>
<sequence>MGAAVNIQRAAEAGTDQLSAAGLASVQAAVGGTHATLAGSRQLSVAGLASVKAAANSQRTTVMGSAQLTNAGLASVQAVARNPSSTLTATAPMRGNGGIVQVAGVAPRTASSGVTFANGTAPSVSMRMPAGMAAPASAPAPGAPSNTTPASGTSPSATSTASATPPTGTTTVQGTTPPSTDTTSAQPVTPSTSLSEAGRIAVDASVAALRAAAIAMHEKSGTAPGLVAVGDPDAHYARGVEALKSKDSATAIAELSACVQAAPSRADCRWELGWAYSLDGRWSETLTQWTQVRALKPDQPDLEGALTQARSQAALQARLAQPVDAAPRPPPPPGAKVRIRATGDLMLGTTVPEGYLPPEGAGSVIASVRPLLEDADLTFVNLEGPLCDTGRTTKCRSPANCYAFRSPTSFGQYIKDAGVDVVSTANNHSGDFGEECRRATESTLDALGIAWSGPPGSVATLERNGLKIGLVAFHTSAGCNHLNNLPNATALVKQVAATHDIVVVSFHGGAEGGKALHVPPGKEMFFGEDRGDLRVFTHAVVDAGAHLVLGHGPHVARAMEFYQGRLIAYSMGNFATYGRFNLKGPQGLGMVLEVELDSQGRFSTGRILPTKQVGEGIAQPDPDANVVSLVRKLSQEDFPETGARIADDGRLSPRKAPVTAAGSAP</sequence>
<evidence type="ECO:0000313" key="4">
    <source>
        <dbReference type="EMBL" id="RKI05901.1"/>
    </source>
</evidence>
<dbReference type="InterPro" id="IPR019079">
    <property type="entry name" value="Capsule_synth_CapA"/>
</dbReference>
<evidence type="ECO:0000256" key="2">
    <source>
        <dbReference type="SAM" id="MobiDB-lite"/>
    </source>
</evidence>
<name>A0ABX9QFJ2_9BACT</name>
<feature type="domain" description="Capsule synthesis protein CapA" evidence="3">
    <location>
        <begin position="338"/>
        <end position="578"/>
    </location>
</feature>
<dbReference type="InterPro" id="IPR029052">
    <property type="entry name" value="Metallo-depent_PP-like"/>
</dbReference>
<dbReference type="EMBL" id="RAWI01000167">
    <property type="protein sequence ID" value="RKI05901.1"/>
    <property type="molecule type" value="Genomic_DNA"/>
</dbReference>
<dbReference type="Proteomes" id="UP000278907">
    <property type="component" value="Unassembled WGS sequence"/>
</dbReference>
<keyword evidence="5" id="KW-1185">Reference proteome</keyword>
<evidence type="ECO:0000256" key="1">
    <source>
        <dbReference type="ARBA" id="ARBA00005662"/>
    </source>
</evidence>
<dbReference type="PANTHER" id="PTHR33393:SF11">
    <property type="entry name" value="POLYGLUTAMINE SYNTHESIS ACCESSORY PROTEIN RV0574C-RELATED"/>
    <property type="match status" value="1"/>
</dbReference>
<feature type="compositionally biased region" description="Low complexity" evidence="2">
    <location>
        <begin position="131"/>
        <end position="187"/>
    </location>
</feature>
<accession>A0ABX9QFJ2</accession>
<dbReference type="SMART" id="SM00854">
    <property type="entry name" value="PGA_cap"/>
    <property type="match status" value="1"/>
</dbReference>
<dbReference type="SUPFAM" id="SSF48452">
    <property type="entry name" value="TPR-like"/>
    <property type="match status" value="1"/>
</dbReference>
<dbReference type="PANTHER" id="PTHR33393">
    <property type="entry name" value="POLYGLUTAMINE SYNTHESIS ACCESSORY PROTEIN RV0574C-RELATED"/>
    <property type="match status" value="1"/>
</dbReference>
<comment type="similarity">
    <text evidence="1">Belongs to the CapA family.</text>
</comment>
<dbReference type="Pfam" id="PF09587">
    <property type="entry name" value="PGA_cap"/>
    <property type="match status" value="1"/>
</dbReference>
<dbReference type="InterPro" id="IPR052169">
    <property type="entry name" value="CW_Biosynth-Accessory"/>
</dbReference>
<evidence type="ECO:0000313" key="5">
    <source>
        <dbReference type="Proteomes" id="UP000278907"/>
    </source>
</evidence>
<dbReference type="InterPro" id="IPR011990">
    <property type="entry name" value="TPR-like_helical_dom_sf"/>
</dbReference>
<reference evidence="4 5" key="1">
    <citation type="submission" date="2018-09" db="EMBL/GenBank/DDBJ databases">
        <authorList>
            <person name="Livingstone P.G."/>
            <person name="Whitworth D.E."/>
        </authorList>
    </citation>
    <scope>NUCLEOTIDE SEQUENCE [LARGE SCALE GENOMIC DNA]</scope>
    <source>
        <strain evidence="4 5">CA031B</strain>
    </source>
</reference>
<comment type="caution">
    <text evidence="4">The sequence shown here is derived from an EMBL/GenBank/DDBJ whole genome shotgun (WGS) entry which is preliminary data.</text>
</comment>
<feature type="region of interest" description="Disordered" evidence="2">
    <location>
        <begin position="131"/>
        <end position="196"/>
    </location>
</feature>
<gene>
    <name evidence="4" type="ORF">D7Y13_21435</name>
</gene>
<dbReference type="Gene3D" id="1.25.40.10">
    <property type="entry name" value="Tetratricopeptide repeat domain"/>
    <property type="match status" value="1"/>
</dbReference>
<dbReference type="SUPFAM" id="SSF56300">
    <property type="entry name" value="Metallo-dependent phosphatases"/>
    <property type="match status" value="1"/>
</dbReference>
<feature type="region of interest" description="Disordered" evidence="2">
    <location>
        <begin position="639"/>
        <end position="665"/>
    </location>
</feature>
<organism evidence="4 5">
    <name type="scientific">Corallococcus praedator</name>
    <dbReference type="NCBI Taxonomy" id="2316724"/>
    <lineage>
        <taxon>Bacteria</taxon>
        <taxon>Pseudomonadati</taxon>
        <taxon>Myxococcota</taxon>
        <taxon>Myxococcia</taxon>
        <taxon>Myxococcales</taxon>
        <taxon>Cystobacterineae</taxon>
        <taxon>Myxococcaceae</taxon>
        <taxon>Corallococcus</taxon>
    </lineage>
</organism>